<dbReference type="Pfam" id="PF04542">
    <property type="entry name" value="Sigma70_r2"/>
    <property type="match status" value="1"/>
</dbReference>
<evidence type="ECO:0000256" key="3">
    <source>
        <dbReference type="ARBA" id="ARBA00023082"/>
    </source>
</evidence>
<evidence type="ECO:0000313" key="9">
    <source>
        <dbReference type="Proteomes" id="UP000241404"/>
    </source>
</evidence>
<feature type="domain" description="RNA polymerase sigma-70 region 2" evidence="6">
    <location>
        <begin position="10"/>
        <end position="76"/>
    </location>
</feature>
<dbReference type="InterPro" id="IPR013324">
    <property type="entry name" value="RNA_pol_sigma_r3/r4-like"/>
</dbReference>
<dbReference type="InterPro" id="IPR013249">
    <property type="entry name" value="RNA_pol_sigma70_r4_t2"/>
</dbReference>
<evidence type="ECO:0000256" key="4">
    <source>
        <dbReference type="ARBA" id="ARBA00023163"/>
    </source>
</evidence>
<dbReference type="PANTHER" id="PTHR43133">
    <property type="entry name" value="RNA POLYMERASE ECF-TYPE SIGMA FACTO"/>
    <property type="match status" value="1"/>
</dbReference>
<dbReference type="Proteomes" id="UP000241404">
    <property type="component" value="Unassembled WGS sequence"/>
</dbReference>
<comment type="similarity">
    <text evidence="1">Belongs to the sigma-70 factor family. ECF subfamily.</text>
</comment>
<dbReference type="RefSeq" id="WP_065171332.1">
    <property type="nucleotide sequence ID" value="NZ_CP074085.1"/>
</dbReference>
<dbReference type="InterPro" id="IPR014284">
    <property type="entry name" value="RNA_pol_sigma-70_dom"/>
</dbReference>
<accession>A0ABD6XBA6</accession>
<evidence type="ECO:0000256" key="2">
    <source>
        <dbReference type="ARBA" id="ARBA00023015"/>
    </source>
</evidence>
<evidence type="ECO:0000259" key="7">
    <source>
        <dbReference type="Pfam" id="PF08281"/>
    </source>
</evidence>
<keyword evidence="3" id="KW-0731">Sigma factor</keyword>
<dbReference type="NCBIfam" id="TIGR02959">
    <property type="entry name" value="SigZ"/>
    <property type="match status" value="1"/>
</dbReference>
<organism evidence="8 9">
    <name type="scientific">Photobacterium damselae</name>
    <dbReference type="NCBI Taxonomy" id="38293"/>
    <lineage>
        <taxon>Bacteria</taxon>
        <taxon>Pseudomonadati</taxon>
        <taxon>Pseudomonadota</taxon>
        <taxon>Gammaproteobacteria</taxon>
        <taxon>Vibrionales</taxon>
        <taxon>Vibrionaceae</taxon>
        <taxon>Photobacterium</taxon>
    </lineage>
</organism>
<dbReference type="NCBIfam" id="TIGR02937">
    <property type="entry name" value="sigma70-ECF"/>
    <property type="match status" value="1"/>
</dbReference>
<dbReference type="InterPro" id="IPR014304">
    <property type="entry name" value="RNA_pol_sigma-Z"/>
</dbReference>
<dbReference type="InterPro" id="IPR036388">
    <property type="entry name" value="WH-like_DNA-bd_sf"/>
</dbReference>
<proteinExistence type="inferred from homology"/>
<dbReference type="GeneID" id="93399289"/>
<dbReference type="SUPFAM" id="SSF88659">
    <property type="entry name" value="Sigma3 and sigma4 domains of RNA polymerase sigma factors"/>
    <property type="match status" value="1"/>
</dbReference>
<dbReference type="PANTHER" id="PTHR43133:SF62">
    <property type="entry name" value="RNA POLYMERASE SIGMA FACTOR SIGZ"/>
    <property type="match status" value="1"/>
</dbReference>
<evidence type="ECO:0000259" key="6">
    <source>
        <dbReference type="Pfam" id="PF04542"/>
    </source>
</evidence>
<name>A0ABD6XBA6_PHODM</name>
<dbReference type="InterPro" id="IPR007627">
    <property type="entry name" value="RNA_pol_sigma70_r2"/>
</dbReference>
<keyword evidence="2" id="KW-0805">Transcription regulation</keyword>
<dbReference type="SUPFAM" id="SSF88946">
    <property type="entry name" value="Sigma2 domain of RNA polymerase sigma factors"/>
    <property type="match status" value="1"/>
</dbReference>
<sequence>MKSRELERIWQEYERAIHSFLRSKVANEDDIEDLKQEVLFKTYQNLASLKQVINIKSWLFQIASNTVIDFYRKRARILRDQELNPDDLWFNEQEPEIKTELSKCVAPFIYALPEQYSSLLMAVELEGVNQKELAENYGISYSTLKSRVQKSRVELKKIFEDCCAFSFDNQGRLTSCSQKQQGNSKC</sequence>
<feature type="domain" description="RNA polymerase sigma factor 70 region 4 type 2" evidence="7">
    <location>
        <begin position="111"/>
        <end position="155"/>
    </location>
</feature>
<dbReference type="InterPro" id="IPR013325">
    <property type="entry name" value="RNA_pol_sigma_r2"/>
</dbReference>
<protein>
    <recommendedName>
        <fullName evidence="5">RNA polymerase sigma factor SigZ</fullName>
    </recommendedName>
</protein>
<dbReference type="InterPro" id="IPR039425">
    <property type="entry name" value="RNA_pol_sigma-70-like"/>
</dbReference>
<gene>
    <name evidence="8" type="ORF">CTM90_02550</name>
</gene>
<reference evidence="8 9" key="1">
    <citation type="submission" date="2018-03" db="EMBL/GenBank/DDBJ databases">
        <title>Whole genome sequencing of Histamine producing bacteria.</title>
        <authorList>
            <person name="Butler K."/>
        </authorList>
    </citation>
    <scope>NUCLEOTIDE SEQUENCE [LARGE SCALE GENOMIC DNA]</scope>
    <source>
        <strain evidence="8 9">BT-6</strain>
    </source>
</reference>
<dbReference type="Pfam" id="PF08281">
    <property type="entry name" value="Sigma70_r4_2"/>
    <property type="match status" value="1"/>
</dbReference>
<dbReference type="Gene3D" id="1.10.10.10">
    <property type="entry name" value="Winged helix-like DNA-binding domain superfamily/Winged helix DNA-binding domain"/>
    <property type="match status" value="1"/>
</dbReference>
<comment type="caution">
    <text evidence="8">The sequence shown here is derived from an EMBL/GenBank/DDBJ whole genome shotgun (WGS) entry which is preliminary data.</text>
</comment>
<keyword evidence="4" id="KW-0804">Transcription</keyword>
<dbReference type="EMBL" id="PYMM01000001">
    <property type="protein sequence ID" value="PSU18877.1"/>
    <property type="molecule type" value="Genomic_DNA"/>
</dbReference>
<evidence type="ECO:0000256" key="1">
    <source>
        <dbReference type="ARBA" id="ARBA00010641"/>
    </source>
</evidence>
<evidence type="ECO:0000256" key="5">
    <source>
        <dbReference type="NCBIfam" id="TIGR02959"/>
    </source>
</evidence>
<dbReference type="AlphaFoldDB" id="A0ABD6XBA6"/>
<dbReference type="Gene3D" id="1.10.1740.10">
    <property type="match status" value="1"/>
</dbReference>
<evidence type="ECO:0000313" key="8">
    <source>
        <dbReference type="EMBL" id="PSU18877.1"/>
    </source>
</evidence>
<dbReference type="GO" id="GO:0016987">
    <property type="term" value="F:sigma factor activity"/>
    <property type="evidence" value="ECO:0007669"/>
    <property type="project" value="UniProtKB-KW"/>
</dbReference>
<dbReference type="NCBIfam" id="NF007215">
    <property type="entry name" value="PRK09637.1"/>
    <property type="match status" value="1"/>
</dbReference>